<comment type="similarity">
    <text evidence="1 6 7">Belongs to the peptidase S8 family.</text>
</comment>
<dbReference type="Pfam" id="PF18425">
    <property type="entry name" value="CspB_prodomain"/>
    <property type="match status" value="1"/>
</dbReference>
<dbReference type="AlphaFoldDB" id="A0A9D2DRH9"/>
<feature type="active site" description="Charge relay system" evidence="5 6">
    <location>
        <position position="509"/>
    </location>
</feature>
<dbReference type="PIRSF" id="PIRSF037894">
    <property type="entry name" value="Subtilisin_rel_CspABC"/>
    <property type="match status" value="1"/>
</dbReference>
<dbReference type="GO" id="GO:0006508">
    <property type="term" value="P:proteolysis"/>
    <property type="evidence" value="ECO:0007669"/>
    <property type="project" value="UniProtKB-KW"/>
</dbReference>
<keyword evidence="4 6" id="KW-0720">Serine protease</keyword>
<dbReference type="PANTHER" id="PTHR43806">
    <property type="entry name" value="PEPTIDASE S8"/>
    <property type="match status" value="1"/>
</dbReference>
<protein>
    <submittedName>
        <fullName evidence="10">S8 family serine peptidase</fullName>
    </submittedName>
</protein>
<dbReference type="InterPro" id="IPR041365">
    <property type="entry name" value="CspB_prodomain"/>
</dbReference>
<keyword evidence="2 6" id="KW-0645">Protease</keyword>
<evidence type="ECO:0000256" key="5">
    <source>
        <dbReference type="PIRSR" id="PIRSR615500-1"/>
    </source>
</evidence>
<sequence length="575" mass="62677">MQDQKLDNLLNLALDSTREERERSLNLNVGYNEELRMWDLIVKYSGDPSVLAGEGVFAAPLLGGYAVVTLPESQLTSYTSRPRIEYVEKPKRLFFEVAQAKSVSCISALQTGNGGLTGRGVLVGIVDSGVDYRHPDFCREDGTSRILRYWDQSGEGNPPEGYYIGTEYTKDQLDEALSLSETEGRRLVPVFDASGHGTAVLGIAAGNGRASGKRNRGAAYESDLLVVKMGFPRENSFPRTTELIQGIDYLIRQAQSLGRPLALNISFGNNYGSHKGDSLLETYLDNAANVGRTVICVGTGNNGNDKLHGGGRLDQGERKEIQFGVSDYESVLNIQLWKSYADQMDIYLESPSGQRVGPLYEELGTQRSRLENTELLIYYGKPAPFQVTQEIYMDFLPRDTYIDSGVWKIILRGRNIKDGAYDLWMPGGAVLNTNTGFFLPQALGTLTIPSTAEKVITVGAYDSRLNAYADFSGRGSGYLPFPKPDLAAPGVDITAPRPGGGYAQVTGTSFATPLVTGAAALMMQYGIIDGNDAFLFGEKVKAYLRRGARPIPGYGSYPNPEVGYGALCLKDSLPE</sequence>
<evidence type="ECO:0000256" key="2">
    <source>
        <dbReference type="ARBA" id="ARBA00022670"/>
    </source>
</evidence>
<organism evidence="10 11">
    <name type="scientific">Candidatus Blautia faecigallinarum</name>
    <dbReference type="NCBI Taxonomy" id="2838488"/>
    <lineage>
        <taxon>Bacteria</taxon>
        <taxon>Bacillati</taxon>
        <taxon>Bacillota</taxon>
        <taxon>Clostridia</taxon>
        <taxon>Lachnospirales</taxon>
        <taxon>Lachnospiraceae</taxon>
        <taxon>Blautia</taxon>
    </lineage>
</organism>
<feature type="active site" description="Charge relay system" evidence="5 6">
    <location>
        <position position="196"/>
    </location>
</feature>
<gene>
    <name evidence="10" type="ORF">IAA21_03590</name>
</gene>
<reference evidence="10" key="1">
    <citation type="journal article" date="2021" name="PeerJ">
        <title>Extensive microbial diversity within the chicken gut microbiome revealed by metagenomics and culture.</title>
        <authorList>
            <person name="Gilroy R."/>
            <person name="Ravi A."/>
            <person name="Getino M."/>
            <person name="Pursley I."/>
            <person name="Horton D.L."/>
            <person name="Alikhan N.F."/>
            <person name="Baker D."/>
            <person name="Gharbi K."/>
            <person name="Hall N."/>
            <person name="Watson M."/>
            <person name="Adriaenssens E.M."/>
            <person name="Foster-Nyarko E."/>
            <person name="Jarju S."/>
            <person name="Secka A."/>
            <person name="Antonio M."/>
            <person name="Oren A."/>
            <person name="Chaudhuri R.R."/>
            <person name="La Ragione R."/>
            <person name="Hildebrand F."/>
            <person name="Pallen M.J."/>
        </authorList>
    </citation>
    <scope>NUCLEOTIDE SEQUENCE</scope>
    <source>
        <strain evidence="10">14324</strain>
    </source>
</reference>
<dbReference type="Gene3D" id="3.30.70.2980">
    <property type="match status" value="1"/>
</dbReference>
<feature type="domain" description="Csp protease B prodomain" evidence="9">
    <location>
        <begin position="4"/>
        <end position="91"/>
    </location>
</feature>
<dbReference type="PANTHER" id="PTHR43806:SF65">
    <property type="entry name" value="SERINE PROTEASE APRX"/>
    <property type="match status" value="1"/>
</dbReference>
<feature type="active site" description="Charge relay system" evidence="5 6">
    <location>
        <position position="127"/>
    </location>
</feature>
<evidence type="ECO:0000313" key="11">
    <source>
        <dbReference type="Proteomes" id="UP000824041"/>
    </source>
</evidence>
<dbReference type="InterPro" id="IPR050131">
    <property type="entry name" value="Peptidase_S8_subtilisin-like"/>
</dbReference>
<dbReference type="InterPro" id="IPR000209">
    <property type="entry name" value="Peptidase_S8/S53_dom"/>
</dbReference>
<keyword evidence="3 6" id="KW-0378">Hydrolase</keyword>
<feature type="domain" description="Peptidase S8/S53" evidence="8">
    <location>
        <begin position="118"/>
        <end position="303"/>
    </location>
</feature>
<proteinExistence type="inferred from homology"/>
<accession>A0A9D2DRH9</accession>
<evidence type="ECO:0000256" key="4">
    <source>
        <dbReference type="ARBA" id="ARBA00022825"/>
    </source>
</evidence>
<dbReference type="InterPro" id="IPR036852">
    <property type="entry name" value="Peptidase_S8/S53_dom_sf"/>
</dbReference>
<dbReference type="EMBL" id="DXBU01000046">
    <property type="protein sequence ID" value="HIZ21867.1"/>
    <property type="molecule type" value="Genomic_DNA"/>
</dbReference>
<dbReference type="PROSITE" id="PS51892">
    <property type="entry name" value="SUBTILASE"/>
    <property type="match status" value="1"/>
</dbReference>
<reference evidence="10" key="2">
    <citation type="submission" date="2021-04" db="EMBL/GenBank/DDBJ databases">
        <authorList>
            <person name="Gilroy R."/>
        </authorList>
    </citation>
    <scope>NUCLEOTIDE SEQUENCE</scope>
    <source>
        <strain evidence="10">14324</strain>
    </source>
</reference>
<dbReference type="Gene3D" id="2.60.120.1290">
    <property type="match status" value="1"/>
</dbReference>
<evidence type="ECO:0000259" key="9">
    <source>
        <dbReference type="Pfam" id="PF18425"/>
    </source>
</evidence>
<dbReference type="Gene3D" id="3.40.50.200">
    <property type="entry name" value="Peptidase S8/S53 domain"/>
    <property type="match status" value="1"/>
</dbReference>
<feature type="domain" description="Peptidase S8/S53" evidence="8">
    <location>
        <begin position="441"/>
        <end position="548"/>
    </location>
</feature>
<dbReference type="InterPro" id="IPR023828">
    <property type="entry name" value="Peptidase_S8_Ser-AS"/>
</dbReference>
<dbReference type="InterPro" id="IPR017310">
    <property type="entry name" value="Pept_S8A_subtilisin_clostridia"/>
</dbReference>
<dbReference type="InterPro" id="IPR015500">
    <property type="entry name" value="Peptidase_S8_subtilisin-rel"/>
</dbReference>
<dbReference type="InterPro" id="IPR023827">
    <property type="entry name" value="Peptidase_S8_Asp-AS"/>
</dbReference>
<name>A0A9D2DRH9_9FIRM</name>
<dbReference type="SUPFAM" id="SSF52743">
    <property type="entry name" value="Subtilisin-like"/>
    <property type="match status" value="1"/>
</dbReference>
<dbReference type="GO" id="GO:0004252">
    <property type="term" value="F:serine-type endopeptidase activity"/>
    <property type="evidence" value="ECO:0007669"/>
    <property type="project" value="UniProtKB-UniRule"/>
</dbReference>
<evidence type="ECO:0000256" key="7">
    <source>
        <dbReference type="RuleBase" id="RU003355"/>
    </source>
</evidence>
<evidence type="ECO:0000256" key="1">
    <source>
        <dbReference type="ARBA" id="ARBA00011073"/>
    </source>
</evidence>
<evidence type="ECO:0000256" key="6">
    <source>
        <dbReference type="PROSITE-ProRule" id="PRU01240"/>
    </source>
</evidence>
<dbReference type="PRINTS" id="PR00723">
    <property type="entry name" value="SUBTILISIN"/>
</dbReference>
<evidence type="ECO:0000313" key="10">
    <source>
        <dbReference type="EMBL" id="HIZ21867.1"/>
    </source>
</evidence>
<dbReference type="Pfam" id="PF00082">
    <property type="entry name" value="Peptidase_S8"/>
    <property type="match status" value="2"/>
</dbReference>
<dbReference type="InterPro" id="IPR034045">
    <property type="entry name" value="Pep_S8_CspA-like"/>
</dbReference>
<dbReference type="PROSITE" id="PS00136">
    <property type="entry name" value="SUBTILASE_ASP"/>
    <property type="match status" value="1"/>
</dbReference>
<dbReference type="CDD" id="cd07478">
    <property type="entry name" value="Peptidases_S8_CspA-like"/>
    <property type="match status" value="1"/>
</dbReference>
<dbReference type="PROSITE" id="PS00138">
    <property type="entry name" value="SUBTILASE_SER"/>
    <property type="match status" value="1"/>
</dbReference>
<evidence type="ECO:0000259" key="8">
    <source>
        <dbReference type="Pfam" id="PF00082"/>
    </source>
</evidence>
<dbReference type="Proteomes" id="UP000824041">
    <property type="component" value="Unassembled WGS sequence"/>
</dbReference>
<comment type="caution">
    <text evidence="10">The sequence shown here is derived from an EMBL/GenBank/DDBJ whole genome shotgun (WGS) entry which is preliminary data.</text>
</comment>
<evidence type="ECO:0000256" key="3">
    <source>
        <dbReference type="ARBA" id="ARBA00022801"/>
    </source>
</evidence>